<gene>
    <name evidence="4" type="ORF">MNBD_IGNAVI01-312</name>
</gene>
<comment type="similarity">
    <text evidence="1">Belongs to the pirin family.</text>
</comment>
<dbReference type="AlphaFoldDB" id="A0A3B1DCM7"/>
<protein>
    <submittedName>
        <fullName evidence="4">Pirin</fullName>
    </submittedName>
</protein>
<proteinExistence type="inferred from homology"/>
<dbReference type="Pfam" id="PF02678">
    <property type="entry name" value="Pirin"/>
    <property type="match status" value="1"/>
</dbReference>
<feature type="domain" description="Quercetin 2,3-dioxygenase C-terminal cupin" evidence="3">
    <location>
        <begin position="156"/>
        <end position="240"/>
    </location>
</feature>
<accession>A0A3B1DCM7</accession>
<dbReference type="PANTHER" id="PTHR43212:SF3">
    <property type="entry name" value="QUERCETIN 2,3-DIOXYGENASE"/>
    <property type="match status" value="1"/>
</dbReference>
<reference evidence="4" key="1">
    <citation type="submission" date="2018-06" db="EMBL/GenBank/DDBJ databases">
        <authorList>
            <person name="Zhirakovskaya E."/>
        </authorList>
    </citation>
    <scope>NUCLEOTIDE SEQUENCE</scope>
</reference>
<evidence type="ECO:0000313" key="4">
    <source>
        <dbReference type="EMBL" id="VAX26417.1"/>
    </source>
</evidence>
<dbReference type="InterPro" id="IPR011051">
    <property type="entry name" value="RmlC_Cupin_sf"/>
</dbReference>
<dbReference type="Gene3D" id="2.60.120.10">
    <property type="entry name" value="Jelly Rolls"/>
    <property type="match status" value="2"/>
</dbReference>
<feature type="domain" description="Pirin N-terminal" evidence="2">
    <location>
        <begin position="22"/>
        <end position="123"/>
    </location>
</feature>
<dbReference type="Pfam" id="PF17954">
    <property type="entry name" value="Pirin_C_2"/>
    <property type="match status" value="1"/>
</dbReference>
<dbReference type="EMBL" id="UOGD01000337">
    <property type="protein sequence ID" value="VAX26417.1"/>
    <property type="molecule type" value="Genomic_DNA"/>
</dbReference>
<organism evidence="4">
    <name type="scientific">hydrothermal vent metagenome</name>
    <dbReference type="NCBI Taxonomy" id="652676"/>
    <lineage>
        <taxon>unclassified sequences</taxon>
        <taxon>metagenomes</taxon>
        <taxon>ecological metagenomes</taxon>
    </lineage>
</organism>
<dbReference type="InterPro" id="IPR012093">
    <property type="entry name" value="Pirin"/>
</dbReference>
<sequence length="246" mass="28503">MKEYKKINAEDLHYLEASDMHPANTYFHFSFANYYDPNNMNFGVLRVINDDRVKPLSGFGTHPHQNMEIFSYIVEGKLTHRDSAGNLETLERGHVQCISAGTGLTHSEINNQEDWCRFLQIWVMPEALGLPVRYDLAKFNFEDRNNKLLQIISNTRDKKIAPLYLCQDVNVYVSELTNKKTHLPFTLNKDRQAYIYCFEGSIDIDNYPSLNENDSMEVFGQTKLDFSLASEKAHFIIIEMKQAKSD</sequence>
<dbReference type="PANTHER" id="PTHR43212">
    <property type="entry name" value="QUERCETIN 2,3-DIOXYGENASE"/>
    <property type="match status" value="1"/>
</dbReference>
<evidence type="ECO:0000259" key="3">
    <source>
        <dbReference type="Pfam" id="PF17954"/>
    </source>
</evidence>
<dbReference type="SUPFAM" id="SSF51182">
    <property type="entry name" value="RmlC-like cupins"/>
    <property type="match status" value="1"/>
</dbReference>
<evidence type="ECO:0000256" key="1">
    <source>
        <dbReference type="ARBA" id="ARBA00008416"/>
    </source>
</evidence>
<name>A0A3B1DCM7_9ZZZZ</name>
<dbReference type="PIRSF" id="PIRSF006232">
    <property type="entry name" value="Pirin"/>
    <property type="match status" value="1"/>
</dbReference>
<dbReference type="InterPro" id="IPR003829">
    <property type="entry name" value="Pirin_N_dom"/>
</dbReference>
<dbReference type="InterPro" id="IPR041602">
    <property type="entry name" value="Quercetinase_C"/>
</dbReference>
<dbReference type="InterPro" id="IPR014710">
    <property type="entry name" value="RmlC-like_jellyroll"/>
</dbReference>
<evidence type="ECO:0000259" key="2">
    <source>
        <dbReference type="Pfam" id="PF02678"/>
    </source>
</evidence>
<dbReference type="CDD" id="cd02910">
    <property type="entry name" value="cupin_Yhhw_N"/>
    <property type="match status" value="1"/>
</dbReference>